<name>A0A7S3FY80_9SPIT</name>
<gene>
    <name evidence="1" type="ORF">SRAS04492_LOCUS7538</name>
</gene>
<reference evidence="1" key="1">
    <citation type="submission" date="2021-01" db="EMBL/GenBank/DDBJ databases">
        <authorList>
            <person name="Corre E."/>
            <person name="Pelletier E."/>
            <person name="Niang G."/>
            <person name="Scheremetjew M."/>
            <person name="Finn R."/>
            <person name="Kale V."/>
            <person name="Holt S."/>
            <person name="Cochrane G."/>
            <person name="Meng A."/>
            <person name="Brown T."/>
            <person name="Cohen L."/>
        </authorList>
    </citation>
    <scope>NUCLEOTIDE SEQUENCE</scope>
    <source>
        <strain evidence="1">Ras09</strain>
    </source>
</reference>
<dbReference type="EMBL" id="HBIA01014965">
    <property type="protein sequence ID" value="CAE0235731.1"/>
    <property type="molecule type" value="Transcribed_RNA"/>
</dbReference>
<proteinExistence type="predicted"/>
<sequence>MNKRDLDEMFNMRLGHLERDQENSNYQAMDDTSKQYVAKIMELREKQKRLLPLFLQSQKVVTRHKKCLKVILQENEENIPYQLSRVIEKGQQGLDGYGQLLSNIQSVLVKNQYLVEQLGKYHSNIQSVTKKTKHVDMGIKQLNGDVSQQEVLMMKMAKQKDRINDLLSGMFTSINQ</sequence>
<dbReference type="AlphaFoldDB" id="A0A7S3FY80"/>
<evidence type="ECO:0000313" key="1">
    <source>
        <dbReference type="EMBL" id="CAE0235731.1"/>
    </source>
</evidence>
<accession>A0A7S3FY80</accession>
<organism evidence="1">
    <name type="scientific">Strombidium rassoulzadegani</name>
    <dbReference type="NCBI Taxonomy" id="1082188"/>
    <lineage>
        <taxon>Eukaryota</taxon>
        <taxon>Sar</taxon>
        <taxon>Alveolata</taxon>
        <taxon>Ciliophora</taxon>
        <taxon>Intramacronucleata</taxon>
        <taxon>Spirotrichea</taxon>
        <taxon>Oligotrichia</taxon>
        <taxon>Strombidiidae</taxon>
        <taxon>Strombidium</taxon>
    </lineage>
</organism>
<protein>
    <submittedName>
        <fullName evidence="1">Uncharacterized protein</fullName>
    </submittedName>
</protein>